<evidence type="ECO:0000259" key="2">
    <source>
        <dbReference type="Pfam" id="PF06568"/>
    </source>
</evidence>
<gene>
    <name evidence="3" type="ORF">DMY87_03135</name>
</gene>
<feature type="compositionally biased region" description="Basic and acidic residues" evidence="1">
    <location>
        <begin position="87"/>
        <end position="99"/>
    </location>
</feature>
<organism evidence="3 4">
    <name type="scientific">Rhizobium wuzhouense</name>
    <dbReference type="NCBI Taxonomy" id="1986026"/>
    <lineage>
        <taxon>Bacteria</taxon>
        <taxon>Pseudomonadati</taxon>
        <taxon>Pseudomonadota</taxon>
        <taxon>Alphaproteobacteria</taxon>
        <taxon>Hyphomicrobiales</taxon>
        <taxon>Rhizobiaceae</taxon>
        <taxon>Rhizobium/Agrobacterium group</taxon>
        <taxon>Rhizobium</taxon>
    </lineage>
</organism>
<protein>
    <recommendedName>
        <fullName evidence="2">YjiS-like domain-containing protein</fullName>
    </recommendedName>
</protein>
<proteinExistence type="predicted"/>
<sequence>MRTTERILDLDLAISQPPRTAHLGHALVWIRTRWTSLRNRLAANNLADLDDRLLNDVGLSRSDVAQVLKEAGLADDPSQQLTRLAKRRSEQALRGRKAE</sequence>
<name>A0ABX5NYE1_9HYPH</name>
<dbReference type="RefSeq" id="WP_110790355.1">
    <property type="nucleotide sequence ID" value="NZ_QJRY01000001.1"/>
</dbReference>
<dbReference type="Pfam" id="PF06568">
    <property type="entry name" value="YjiS-like"/>
    <property type="match status" value="1"/>
</dbReference>
<feature type="domain" description="YjiS-like" evidence="2">
    <location>
        <begin position="32"/>
        <end position="64"/>
    </location>
</feature>
<feature type="region of interest" description="Disordered" evidence="1">
    <location>
        <begin position="79"/>
        <end position="99"/>
    </location>
</feature>
<evidence type="ECO:0000313" key="4">
    <source>
        <dbReference type="Proteomes" id="UP000247536"/>
    </source>
</evidence>
<evidence type="ECO:0000256" key="1">
    <source>
        <dbReference type="SAM" id="MobiDB-lite"/>
    </source>
</evidence>
<comment type="caution">
    <text evidence="3">The sequence shown here is derived from an EMBL/GenBank/DDBJ whole genome shotgun (WGS) entry which is preliminary data.</text>
</comment>
<reference evidence="3 4" key="1">
    <citation type="submission" date="2018-06" db="EMBL/GenBank/DDBJ databases">
        <title>Rhizobium wuzhouense sp. nov., isolated from roots of Oryza officinalis.</title>
        <authorList>
            <person name="Yuan T."/>
        </authorList>
    </citation>
    <scope>NUCLEOTIDE SEQUENCE [LARGE SCALE GENOMIC DNA]</scope>
    <source>
        <strain evidence="3 4">W44</strain>
    </source>
</reference>
<accession>A0ABX5NYE1</accession>
<evidence type="ECO:0000313" key="3">
    <source>
        <dbReference type="EMBL" id="PYB77374.1"/>
    </source>
</evidence>
<dbReference type="EMBL" id="QJRY01000001">
    <property type="protein sequence ID" value="PYB77374.1"/>
    <property type="molecule type" value="Genomic_DNA"/>
</dbReference>
<dbReference type="Proteomes" id="UP000247536">
    <property type="component" value="Unassembled WGS sequence"/>
</dbReference>
<keyword evidence="4" id="KW-1185">Reference proteome</keyword>
<dbReference type="InterPro" id="IPR009506">
    <property type="entry name" value="YjiS-like"/>
</dbReference>